<dbReference type="GO" id="GO:0008745">
    <property type="term" value="F:N-acetylmuramoyl-L-alanine amidase activity"/>
    <property type="evidence" value="ECO:0007669"/>
    <property type="project" value="UniProtKB-EC"/>
</dbReference>
<dbReference type="InterPro" id="IPR036505">
    <property type="entry name" value="Amidase/PGRP_sf"/>
</dbReference>
<proteinExistence type="inferred from homology"/>
<comment type="similarity">
    <text evidence="2">Belongs to the N-acetylmuramoyl-L-alanine amidase 2 family.</text>
</comment>
<keyword evidence="4" id="KW-0378">Hydrolase</keyword>
<evidence type="ECO:0000313" key="9">
    <source>
        <dbReference type="Proteomes" id="UP000285310"/>
    </source>
</evidence>
<dbReference type="SMART" id="SM00644">
    <property type="entry name" value="Ami_2"/>
    <property type="match status" value="1"/>
</dbReference>
<evidence type="ECO:0000256" key="3">
    <source>
        <dbReference type="ARBA" id="ARBA00011901"/>
    </source>
</evidence>
<dbReference type="RefSeq" id="WP_123658703.1">
    <property type="nucleotide sequence ID" value="NZ_AYKG01000034.1"/>
</dbReference>
<dbReference type="Pfam" id="PF01510">
    <property type="entry name" value="Amidase_2"/>
    <property type="match status" value="1"/>
</dbReference>
<dbReference type="GO" id="GO:0009254">
    <property type="term" value="P:peptidoglycan turnover"/>
    <property type="evidence" value="ECO:0007669"/>
    <property type="project" value="TreeGrafter"/>
</dbReference>
<dbReference type="Gene3D" id="3.40.80.10">
    <property type="entry name" value="Peptidoglycan recognition protein-like"/>
    <property type="match status" value="1"/>
</dbReference>
<dbReference type="InterPro" id="IPR036365">
    <property type="entry name" value="PGBD-like_sf"/>
</dbReference>
<organism evidence="8 9">
    <name type="scientific">Salinisphaera japonica YTM-1</name>
    <dbReference type="NCBI Taxonomy" id="1209778"/>
    <lineage>
        <taxon>Bacteria</taxon>
        <taxon>Pseudomonadati</taxon>
        <taxon>Pseudomonadota</taxon>
        <taxon>Gammaproteobacteria</taxon>
        <taxon>Salinisphaerales</taxon>
        <taxon>Salinisphaeraceae</taxon>
        <taxon>Salinisphaera</taxon>
    </lineage>
</organism>
<dbReference type="CDD" id="cd06583">
    <property type="entry name" value="PGRP"/>
    <property type="match status" value="1"/>
</dbReference>
<dbReference type="InterPro" id="IPR002477">
    <property type="entry name" value="Peptidoglycan-bd-like"/>
</dbReference>
<dbReference type="PANTHER" id="PTHR30417:SF1">
    <property type="entry name" value="N-ACETYLMURAMOYL-L-ALANINE AMIDASE AMID"/>
    <property type="match status" value="1"/>
</dbReference>
<evidence type="ECO:0000256" key="5">
    <source>
        <dbReference type="ARBA" id="ARBA00023316"/>
    </source>
</evidence>
<dbReference type="AlphaFoldDB" id="A0A423PLW5"/>
<dbReference type="GO" id="GO:0009253">
    <property type="term" value="P:peptidoglycan catabolic process"/>
    <property type="evidence" value="ECO:0007669"/>
    <property type="project" value="InterPro"/>
</dbReference>
<dbReference type="InterPro" id="IPR002502">
    <property type="entry name" value="Amidase_domain"/>
</dbReference>
<dbReference type="GO" id="GO:0019867">
    <property type="term" value="C:outer membrane"/>
    <property type="evidence" value="ECO:0007669"/>
    <property type="project" value="TreeGrafter"/>
</dbReference>
<evidence type="ECO:0000256" key="4">
    <source>
        <dbReference type="ARBA" id="ARBA00022801"/>
    </source>
</evidence>
<reference evidence="8 9" key="1">
    <citation type="submission" date="2013-10" db="EMBL/GenBank/DDBJ databases">
        <title>Salinisphaera japonica YTM-1 Genome Sequencing.</title>
        <authorList>
            <person name="Lai Q."/>
            <person name="Li C."/>
            <person name="Shao Z."/>
        </authorList>
    </citation>
    <scope>NUCLEOTIDE SEQUENCE [LARGE SCALE GENOMIC DNA]</scope>
    <source>
        <strain evidence="8 9">YTM-1</strain>
    </source>
</reference>
<evidence type="ECO:0000313" key="8">
    <source>
        <dbReference type="EMBL" id="ROO26614.1"/>
    </source>
</evidence>
<evidence type="ECO:0000256" key="6">
    <source>
        <dbReference type="SAM" id="SignalP"/>
    </source>
</evidence>
<dbReference type="InterPro" id="IPR036366">
    <property type="entry name" value="PGBDSf"/>
</dbReference>
<evidence type="ECO:0000256" key="2">
    <source>
        <dbReference type="ARBA" id="ARBA00007553"/>
    </source>
</evidence>
<dbReference type="SUPFAM" id="SSF47090">
    <property type="entry name" value="PGBD-like"/>
    <property type="match status" value="1"/>
</dbReference>
<dbReference type="SUPFAM" id="SSF55846">
    <property type="entry name" value="N-acetylmuramoyl-L-alanine amidase-like"/>
    <property type="match status" value="1"/>
</dbReference>
<feature type="chain" id="PRO_5019464120" description="N-acetylmuramoyl-L-alanine amidase" evidence="6">
    <location>
        <begin position="30"/>
        <end position="288"/>
    </location>
</feature>
<gene>
    <name evidence="8" type="ORF">SAJA_11130</name>
</gene>
<dbReference type="Proteomes" id="UP000285310">
    <property type="component" value="Unassembled WGS sequence"/>
</dbReference>
<comment type="caution">
    <text evidence="8">The sequence shown here is derived from an EMBL/GenBank/DDBJ whole genome shotgun (WGS) entry which is preliminary data.</text>
</comment>
<dbReference type="EC" id="3.5.1.28" evidence="3"/>
<keyword evidence="9" id="KW-1185">Reference proteome</keyword>
<dbReference type="OrthoDB" id="9794842at2"/>
<dbReference type="EMBL" id="AYKG01000034">
    <property type="protein sequence ID" value="ROO26614.1"/>
    <property type="molecule type" value="Genomic_DNA"/>
</dbReference>
<dbReference type="FunCoup" id="A0A423PLW5">
    <property type="interactions" value="10"/>
</dbReference>
<comment type="catalytic activity">
    <reaction evidence="1">
        <text>Hydrolyzes the link between N-acetylmuramoyl residues and L-amino acid residues in certain cell-wall glycopeptides.</text>
        <dbReference type="EC" id="3.5.1.28"/>
    </reaction>
</comment>
<dbReference type="PANTHER" id="PTHR30417">
    <property type="entry name" value="N-ACETYLMURAMOYL-L-ALANINE AMIDASE AMID"/>
    <property type="match status" value="1"/>
</dbReference>
<keyword evidence="5" id="KW-0961">Cell wall biogenesis/degradation</keyword>
<dbReference type="FunFam" id="3.40.80.10:FF:000003">
    <property type="entry name" value="N-acetylmuramoyl-L-alanine amidase"/>
    <property type="match status" value="1"/>
</dbReference>
<sequence>MTQPTPHVARARRRGLYLVTALLALATLAGCGAPATLKERGGYWADQSANAQAYNHRVRFLVIHYTGGDTQRAFNVLTGPNVSTHYLVTPQPPRQSGEPVVYQLVPEAERAWQAGVSHWNGREQINDTSIGIEIVNQGPVDTNRLVQWYPFADGQIDAVIALARDIVARYDIAPANVVGHSDIAPGRKIDPGPLFPWQRLHAAGVGAWPDANLVAQYQRRFVTNPPSLYQTQVKLAHYGYDISATGTMDAQTKRVLRAFQMHFRPSDYNGYLDAETQARLWALDDQYR</sequence>
<protein>
    <recommendedName>
        <fullName evidence="3">N-acetylmuramoyl-L-alanine amidase</fullName>
        <ecNumber evidence="3">3.5.1.28</ecNumber>
    </recommendedName>
</protein>
<name>A0A423PLW5_9GAMM</name>
<dbReference type="InterPro" id="IPR051206">
    <property type="entry name" value="NAMLAA_amidase_2"/>
</dbReference>
<dbReference type="Gene3D" id="1.10.101.10">
    <property type="entry name" value="PGBD-like superfamily/PGBD"/>
    <property type="match status" value="1"/>
</dbReference>
<dbReference type="InParanoid" id="A0A423PLW5"/>
<feature type="signal peptide" evidence="6">
    <location>
        <begin position="1"/>
        <end position="29"/>
    </location>
</feature>
<accession>A0A423PLW5</accession>
<evidence type="ECO:0000259" key="7">
    <source>
        <dbReference type="SMART" id="SM00644"/>
    </source>
</evidence>
<evidence type="ECO:0000256" key="1">
    <source>
        <dbReference type="ARBA" id="ARBA00001561"/>
    </source>
</evidence>
<feature type="domain" description="N-acetylmuramoyl-L-alanine amidase" evidence="7">
    <location>
        <begin position="46"/>
        <end position="192"/>
    </location>
</feature>
<dbReference type="Pfam" id="PF01471">
    <property type="entry name" value="PG_binding_1"/>
    <property type="match status" value="1"/>
</dbReference>
<keyword evidence="6" id="KW-0732">Signal</keyword>
<dbReference type="GO" id="GO:0071555">
    <property type="term" value="P:cell wall organization"/>
    <property type="evidence" value="ECO:0007669"/>
    <property type="project" value="UniProtKB-KW"/>
</dbReference>